<evidence type="ECO:0000256" key="2">
    <source>
        <dbReference type="ARBA" id="ARBA00022729"/>
    </source>
</evidence>
<keyword evidence="8" id="KW-1185">Reference proteome</keyword>
<dbReference type="Pfam" id="PF00395">
    <property type="entry name" value="SLH"/>
    <property type="match status" value="3"/>
</dbReference>
<organism evidence="7 8">
    <name type="scientific">Paenibacillus glycanilyticus</name>
    <dbReference type="NCBI Taxonomy" id="126569"/>
    <lineage>
        <taxon>Bacteria</taxon>
        <taxon>Bacillati</taxon>
        <taxon>Bacillota</taxon>
        <taxon>Bacilli</taxon>
        <taxon>Bacillales</taxon>
        <taxon>Paenibacillaceae</taxon>
        <taxon>Paenibacillus</taxon>
    </lineage>
</organism>
<feature type="domain" description="NEAT" evidence="5">
    <location>
        <begin position="578"/>
        <end position="694"/>
    </location>
</feature>
<dbReference type="PROSITE" id="PS51272">
    <property type="entry name" value="SLH"/>
    <property type="match status" value="3"/>
</dbReference>
<dbReference type="PANTHER" id="PTHR43308:SF5">
    <property type="entry name" value="S-LAYER PROTEIN _ PEPTIDOGLYCAN ENDO-BETA-N-ACETYLGLUCOSAMINIDASE"/>
    <property type="match status" value="1"/>
</dbReference>
<feature type="chain" id="PRO_5045637233" description="NEAr transporter" evidence="4">
    <location>
        <begin position="37"/>
        <end position="909"/>
    </location>
</feature>
<protein>
    <recommendedName>
        <fullName evidence="9">NEAr transporter</fullName>
    </recommendedName>
</protein>
<reference evidence="7 8" key="1">
    <citation type="submission" date="2023-03" db="EMBL/GenBank/DDBJ databases">
        <title>Draft genome sequence of the bacteria which degrade cell wall of Tricholomamatutake.</title>
        <authorList>
            <person name="Konishi Y."/>
            <person name="Fukuta Y."/>
            <person name="Shirasaka N."/>
        </authorList>
    </citation>
    <scope>NUCLEOTIDE SEQUENCE [LARGE SCALE GENOMIC DNA]</scope>
    <source>
        <strain evidence="8">mu1</strain>
    </source>
</reference>
<feature type="domain" description="SLH" evidence="6">
    <location>
        <begin position="717"/>
        <end position="780"/>
    </location>
</feature>
<feature type="signal peptide" evidence="4">
    <location>
        <begin position="1"/>
        <end position="36"/>
    </location>
</feature>
<accession>A0ABQ6GLH2</accession>
<dbReference type="InterPro" id="IPR051465">
    <property type="entry name" value="Cell_Envelope_Struct_Comp"/>
</dbReference>
<dbReference type="Proteomes" id="UP001157114">
    <property type="component" value="Unassembled WGS sequence"/>
</dbReference>
<dbReference type="InterPro" id="IPR006635">
    <property type="entry name" value="NEAT_dom"/>
</dbReference>
<evidence type="ECO:0000256" key="1">
    <source>
        <dbReference type="ARBA" id="ARBA00004196"/>
    </source>
</evidence>
<evidence type="ECO:0000313" key="7">
    <source>
        <dbReference type="EMBL" id="GLX70218.1"/>
    </source>
</evidence>
<dbReference type="InterPro" id="IPR001119">
    <property type="entry name" value="SLH_dom"/>
</dbReference>
<evidence type="ECO:0000256" key="4">
    <source>
        <dbReference type="SAM" id="SignalP"/>
    </source>
</evidence>
<evidence type="ECO:0000259" key="5">
    <source>
        <dbReference type="PROSITE" id="PS50978"/>
    </source>
</evidence>
<feature type="region of interest" description="Disordered" evidence="3">
    <location>
        <begin position="695"/>
        <end position="719"/>
    </location>
</feature>
<evidence type="ECO:0000313" key="8">
    <source>
        <dbReference type="Proteomes" id="UP001157114"/>
    </source>
</evidence>
<dbReference type="Gene3D" id="2.60.40.1850">
    <property type="match status" value="1"/>
</dbReference>
<proteinExistence type="predicted"/>
<feature type="domain" description="SLH" evidence="6">
    <location>
        <begin position="845"/>
        <end position="905"/>
    </location>
</feature>
<dbReference type="SUPFAM" id="SSF158911">
    <property type="entry name" value="NEAT domain-like"/>
    <property type="match status" value="1"/>
</dbReference>
<dbReference type="RefSeq" id="WP_284240984.1">
    <property type="nucleotide sequence ID" value="NZ_BSSQ01000018.1"/>
</dbReference>
<evidence type="ECO:0000256" key="3">
    <source>
        <dbReference type="SAM" id="MobiDB-lite"/>
    </source>
</evidence>
<sequence>MFENVLQTKIKQKISIMIIIALFLALFSGFAPAVHAAEEVQLADVTLNYVKLTDTNVSYDETVGTNYYDAKTYELNGQKYLRVSVLHSGINLQLVIDGVTPIEVSSITNAENAVIGHVYDYAIASFIDPIVGKITYQAGPQQGNHPMYIIINQDAKAATRTALKAKLTEANAIANKSTQLTQAIAAATAVDHLLSREAELQAGLNSLTTAVAREAVEPTAVTLNYVKLTDTNVPYDETVGTNYYDAKTYELNGQKYLRVSVLHSGINLQLVIDGVTPIEVSSITNAENAVIGHVYDYAIASFIDPIVGKITYQAGPQQGNHPMYIIINQDAKAATRTALKAKLTEANAIANKSTQLTQAIAAATAVDQLLSREAELQAGLNSLTTAIAREAVQPTAVTLNYVNFADKTAPFDNRVGGNYYDSKTYELNGQKYLRVSVLHSGINLQLVIDGVTPIEVSSITNAENAVIGHVYDYAIASFIDPIVGKITYQAGPQQGNHPMYIMINQDAKAETRAALKAKLVEANAIANKSTQLTQAIAAATAVDHLLSREAELQTQISALTTAVANAAGGGTAPVEPKIPNGTYSLNFTILKDGTAETSVMDGYTVHPATLVASNDVYTVTLRLTQSKEITGFKVNGVTPQGQTNSEKNTRDVTFTVSDLSQPLNGWVKIDWDAMNYHGEYNVQIKFGSYGAYTEPSWTGSHPSPPSGEPDPDPETELPSVSFKDVTNHWAGESIKRAVELGIVNGYSDGSFKPNGVINRAEFTAMISRALKLQAPEGGATVNFSDLSSIPAWAKPFIEQAAAAGIISGYADDSFRPTQQILRTEIAVMVVKALGLPLEPATSLNFADANNVPEYAKAAVATAVKYCLLQGKGNNQFDPTANATRAEALTLILRALDFAAAQAAEKQVTK</sequence>
<dbReference type="PANTHER" id="PTHR43308">
    <property type="entry name" value="OUTER MEMBRANE PROTEIN ALPHA-RELATED"/>
    <property type="match status" value="1"/>
</dbReference>
<dbReference type="InterPro" id="IPR037250">
    <property type="entry name" value="NEAT_dom_sf"/>
</dbReference>
<evidence type="ECO:0008006" key="9">
    <source>
        <dbReference type="Google" id="ProtNLM"/>
    </source>
</evidence>
<dbReference type="SMART" id="SM00725">
    <property type="entry name" value="NEAT"/>
    <property type="match status" value="1"/>
</dbReference>
<keyword evidence="2 4" id="KW-0732">Signal</keyword>
<dbReference type="Pfam" id="PF05031">
    <property type="entry name" value="NEAT"/>
    <property type="match status" value="1"/>
</dbReference>
<feature type="domain" description="SLH" evidence="6">
    <location>
        <begin position="781"/>
        <end position="843"/>
    </location>
</feature>
<dbReference type="EMBL" id="BSSQ01000018">
    <property type="protein sequence ID" value="GLX70218.1"/>
    <property type="molecule type" value="Genomic_DNA"/>
</dbReference>
<evidence type="ECO:0000259" key="6">
    <source>
        <dbReference type="PROSITE" id="PS51272"/>
    </source>
</evidence>
<name>A0ABQ6GLH2_9BACL</name>
<dbReference type="CDD" id="cd06920">
    <property type="entry name" value="NEAT"/>
    <property type="match status" value="1"/>
</dbReference>
<comment type="caution">
    <text evidence="7">The sequence shown here is derived from an EMBL/GenBank/DDBJ whole genome shotgun (WGS) entry which is preliminary data.</text>
</comment>
<dbReference type="PROSITE" id="PS50978">
    <property type="entry name" value="NEAT"/>
    <property type="match status" value="1"/>
</dbReference>
<comment type="subcellular location">
    <subcellularLocation>
        <location evidence="1">Cell envelope</location>
    </subcellularLocation>
</comment>
<gene>
    <name evidence="7" type="ORF">MU1_45640</name>
</gene>